<keyword evidence="2" id="KW-0813">Transport</keyword>
<dbReference type="PANTHER" id="PTHR43791">
    <property type="entry name" value="PERMEASE-RELATED"/>
    <property type="match status" value="1"/>
</dbReference>
<evidence type="ECO:0000256" key="3">
    <source>
        <dbReference type="ARBA" id="ARBA00022692"/>
    </source>
</evidence>
<dbReference type="PROSITE" id="PS50850">
    <property type="entry name" value="MFS"/>
    <property type="match status" value="1"/>
</dbReference>
<dbReference type="FunFam" id="1.20.1250.20:FF:000034">
    <property type="entry name" value="MFS general substrate transporter"/>
    <property type="match status" value="1"/>
</dbReference>
<reference evidence="8 9" key="1">
    <citation type="journal article" date="2016" name="Proc. Natl. Acad. Sci. U.S.A.">
        <title>Comparative genomics of biotechnologically important yeasts.</title>
        <authorList>
            <person name="Riley R."/>
            <person name="Haridas S."/>
            <person name="Wolfe K.H."/>
            <person name="Lopes M.R."/>
            <person name="Hittinger C.T."/>
            <person name="Goeker M."/>
            <person name="Salamov A.A."/>
            <person name="Wisecaver J.H."/>
            <person name="Long T.M."/>
            <person name="Calvey C.H."/>
            <person name="Aerts A.L."/>
            <person name="Barry K.W."/>
            <person name="Choi C."/>
            <person name="Clum A."/>
            <person name="Coughlan A.Y."/>
            <person name="Deshpande S."/>
            <person name="Douglass A.P."/>
            <person name="Hanson S.J."/>
            <person name="Klenk H.-P."/>
            <person name="LaButti K.M."/>
            <person name="Lapidus A."/>
            <person name="Lindquist E.A."/>
            <person name="Lipzen A.M."/>
            <person name="Meier-Kolthoff J.P."/>
            <person name="Ohm R.A."/>
            <person name="Otillar R.P."/>
            <person name="Pangilinan J.L."/>
            <person name="Peng Y."/>
            <person name="Rokas A."/>
            <person name="Rosa C.A."/>
            <person name="Scheuner C."/>
            <person name="Sibirny A.A."/>
            <person name="Slot J.C."/>
            <person name="Stielow J.B."/>
            <person name="Sun H."/>
            <person name="Kurtzman C.P."/>
            <person name="Blackwell M."/>
            <person name="Grigoriev I.V."/>
            <person name="Jeffries T.W."/>
        </authorList>
    </citation>
    <scope>NUCLEOTIDE SEQUENCE [LARGE SCALE GENOMIC DNA]</scope>
    <source>
        <strain evidence="9">ATCC 58044 / CBS 1984 / NCYC 433 / NRRL Y-366-8</strain>
    </source>
</reference>
<dbReference type="AlphaFoldDB" id="A0A1E3P0W3"/>
<gene>
    <name evidence="8" type="ORF">WICANDRAFT_105447</name>
</gene>
<feature type="transmembrane region" description="Helical" evidence="6">
    <location>
        <begin position="113"/>
        <end position="133"/>
    </location>
</feature>
<organism evidence="8 9">
    <name type="scientific">Wickerhamomyces anomalus (strain ATCC 58044 / CBS 1984 / NCYC 433 / NRRL Y-366-8)</name>
    <name type="common">Yeast</name>
    <name type="synonym">Hansenula anomala</name>
    <dbReference type="NCBI Taxonomy" id="683960"/>
    <lineage>
        <taxon>Eukaryota</taxon>
        <taxon>Fungi</taxon>
        <taxon>Dikarya</taxon>
        <taxon>Ascomycota</taxon>
        <taxon>Saccharomycotina</taxon>
        <taxon>Saccharomycetes</taxon>
        <taxon>Phaffomycetales</taxon>
        <taxon>Wickerhamomycetaceae</taxon>
        <taxon>Wickerhamomyces</taxon>
    </lineage>
</organism>
<keyword evidence="9" id="KW-1185">Reference proteome</keyword>
<protein>
    <recommendedName>
        <fullName evidence="7">Major facilitator superfamily (MFS) profile domain-containing protein</fullName>
    </recommendedName>
</protein>
<feature type="transmembrane region" description="Helical" evidence="6">
    <location>
        <begin position="206"/>
        <end position="228"/>
    </location>
</feature>
<feature type="transmembrane region" description="Helical" evidence="6">
    <location>
        <begin position="362"/>
        <end position="381"/>
    </location>
</feature>
<name>A0A1E3P0W3_WICAA</name>
<feature type="transmembrane region" description="Helical" evidence="6">
    <location>
        <begin position="426"/>
        <end position="446"/>
    </location>
</feature>
<evidence type="ECO:0000256" key="2">
    <source>
        <dbReference type="ARBA" id="ARBA00022448"/>
    </source>
</evidence>
<feature type="transmembrane region" description="Helical" evidence="6">
    <location>
        <begin position="298"/>
        <end position="318"/>
    </location>
</feature>
<dbReference type="FunFam" id="1.20.1250.20:FF:000013">
    <property type="entry name" value="MFS general substrate transporter"/>
    <property type="match status" value="1"/>
</dbReference>
<keyword evidence="4 6" id="KW-1133">Transmembrane helix</keyword>
<dbReference type="InterPro" id="IPR036259">
    <property type="entry name" value="MFS_trans_sf"/>
</dbReference>
<feature type="transmembrane region" description="Helical" evidence="6">
    <location>
        <begin position="458"/>
        <end position="474"/>
    </location>
</feature>
<dbReference type="SUPFAM" id="SSF103473">
    <property type="entry name" value="MFS general substrate transporter"/>
    <property type="match status" value="1"/>
</dbReference>
<dbReference type="RefSeq" id="XP_019037769.1">
    <property type="nucleotide sequence ID" value="XM_019180446.1"/>
</dbReference>
<dbReference type="STRING" id="683960.A0A1E3P0W3"/>
<dbReference type="OrthoDB" id="2962993at2759"/>
<evidence type="ECO:0000256" key="6">
    <source>
        <dbReference type="SAM" id="Phobius"/>
    </source>
</evidence>
<dbReference type="InterPro" id="IPR011701">
    <property type="entry name" value="MFS"/>
</dbReference>
<keyword evidence="5 6" id="KW-0472">Membrane</keyword>
<evidence type="ECO:0000313" key="9">
    <source>
        <dbReference type="Proteomes" id="UP000094112"/>
    </source>
</evidence>
<dbReference type="EMBL" id="KV454211">
    <property type="protein sequence ID" value="ODQ58562.1"/>
    <property type="molecule type" value="Genomic_DNA"/>
</dbReference>
<feature type="domain" description="Major facilitator superfamily (MFS) profile" evidence="7">
    <location>
        <begin position="46"/>
        <end position="481"/>
    </location>
</feature>
<evidence type="ECO:0000313" key="8">
    <source>
        <dbReference type="EMBL" id="ODQ58562.1"/>
    </source>
</evidence>
<dbReference type="InterPro" id="IPR020846">
    <property type="entry name" value="MFS_dom"/>
</dbReference>
<dbReference type="GeneID" id="30197692"/>
<dbReference type="GO" id="GO:0016020">
    <property type="term" value="C:membrane"/>
    <property type="evidence" value="ECO:0007669"/>
    <property type="project" value="UniProtKB-SubCell"/>
</dbReference>
<dbReference type="PANTHER" id="PTHR43791:SF18">
    <property type="entry name" value="NICOTINIC ACID TRANSPORTER TNA1, PUTATIVE (AFU_ORTHOLOGUE AFUA_3G03820)-RELATED"/>
    <property type="match status" value="1"/>
</dbReference>
<dbReference type="Gene3D" id="1.20.1250.20">
    <property type="entry name" value="MFS general substrate transporter like domains"/>
    <property type="match status" value="2"/>
</dbReference>
<sequence>MVEIDKSETQFIEDINTSNNSSNESPNNDFSDLNETKLLRKMDLHILPVISVLYLLAYLDRGNIGNAKIEGLPESLNLSSSEYNICLTVFFLTYASFEVPSNMLLKKIGKQSVFLPTIMLCWGIVMVCMGVVQNYAGLLITRLLLGLFEASLYPSIVFCLTQYYCKREMQFRQAILHGSASAAGRFSGILAFAIAKMNGVGGYEGWRWIFILEGLLTVIVAISAYFLLYDYPDTAKFLTEREREFIIWRLKNDSNPSKNLNDLDSFSSREKPDFQKFSEADDLSLKKSLVAALKSYEVYLYVLTYYGVIVPTYGFALFLPSVVKELGYTSSTAQLMTVPIYVTASIVSIIVAYYSDKTGLRSPFIVGSLFLVMLGYIFALVGEEIGYPNLIYGGVYIAGIGVYSAFPGAVSWLVNNLANSRKRAIGLALQLGIGNFGGAFASNFYIPGKYSMGHGLEIGFSSMGIIVTGIIVLYNQRCNRKRQRDLANGKYDEI</sequence>
<evidence type="ECO:0000259" key="7">
    <source>
        <dbReference type="PROSITE" id="PS50850"/>
    </source>
</evidence>
<keyword evidence="3 6" id="KW-0812">Transmembrane</keyword>
<feature type="transmembrane region" description="Helical" evidence="6">
    <location>
        <begin position="175"/>
        <end position="194"/>
    </location>
</feature>
<dbReference type="GO" id="GO:0022857">
    <property type="term" value="F:transmembrane transporter activity"/>
    <property type="evidence" value="ECO:0007669"/>
    <property type="project" value="InterPro"/>
</dbReference>
<dbReference type="Pfam" id="PF07690">
    <property type="entry name" value="MFS_1"/>
    <property type="match status" value="1"/>
</dbReference>
<evidence type="ECO:0000256" key="4">
    <source>
        <dbReference type="ARBA" id="ARBA00022989"/>
    </source>
</evidence>
<feature type="transmembrane region" description="Helical" evidence="6">
    <location>
        <begin position="393"/>
        <end position="414"/>
    </location>
</feature>
<dbReference type="Proteomes" id="UP000094112">
    <property type="component" value="Unassembled WGS sequence"/>
</dbReference>
<proteinExistence type="predicted"/>
<accession>A0A1E3P0W3</accession>
<feature type="transmembrane region" description="Helical" evidence="6">
    <location>
        <begin position="139"/>
        <end position="163"/>
    </location>
</feature>
<evidence type="ECO:0000256" key="1">
    <source>
        <dbReference type="ARBA" id="ARBA00004141"/>
    </source>
</evidence>
<evidence type="ECO:0000256" key="5">
    <source>
        <dbReference type="ARBA" id="ARBA00023136"/>
    </source>
</evidence>
<feature type="transmembrane region" description="Helical" evidence="6">
    <location>
        <begin position="338"/>
        <end position="355"/>
    </location>
</feature>
<comment type="subcellular location">
    <subcellularLocation>
        <location evidence="1">Membrane</location>
        <topology evidence="1">Multi-pass membrane protein</topology>
    </subcellularLocation>
</comment>